<evidence type="ECO:0000256" key="12">
    <source>
        <dbReference type="ARBA" id="ARBA00023098"/>
    </source>
</evidence>
<dbReference type="PANTHER" id="PTHR12317:SF0">
    <property type="entry name" value="ACYLTRANSFERASE"/>
    <property type="match status" value="1"/>
</dbReference>
<name>A0A2P4XVX4_9STRA</name>
<keyword evidence="8" id="KW-0812">Transmembrane</keyword>
<dbReference type="AlphaFoldDB" id="A0A2P4XVX4"/>
<proteinExistence type="inferred from homology"/>
<evidence type="ECO:0000256" key="1">
    <source>
        <dbReference type="ARBA" id="ARBA00004477"/>
    </source>
</evidence>
<evidence type="ECO:0000256" key="8">
    <source>
        <dbReference type="ARBA" id="ARBA00022692"/>
    </source>
</evidence>
<evidence type="ECO:0000256" key="14">
    <source>
        <dbReference type="ARBA" id="ARBA00023315"/>
    </source>
</evidence>
<gene>
    <name evidence="15" type="ORF">PHPALM_13981</name>
</gene>
<dbReference type="GO" id="GO:0005789">
    <property type="term" value="C:endoplasmic reticulum membrane"/>
    <property type="evidence" value="ECO:0007669"/>
    <property type="project" value="UniProtKB-SubCell"/>
</dbReference>
<dbReference type="GO" id="GO:0019432">
    <property type="term" value="P:triglyceride biosynthetic process"/>
    <property type="evidence" value="ECO:0007669"/>
    <property type="project" value="TreeGrafter"/>
</dbReference>
<keyword evidence="7" id="KW-0808">Transferase</keyword>
<evidence type="ECO:0000313" key="15">
    <source>
        <dbReference type="EMBL" id="POM69706.1"/>
    </source>
</evidence>
<dbReference type="InterPro" id="IPR007130">
    <property type="entry name" value="DAGAT"/>
</dbReference>
<evidence type="ECO:0000256" key="11">
    <source>
        <dbReference type="ARBA" id="ARBA00022989"/>
    </source>
</evidence>
<sequence length="136" mass="15914">MCPVPLKTELVLKKRLGFIKLAINHGADLVPTFVFGEKWLYNLWNPPKSVINFFRKTLGIPVLVFWGKFWWMPRAPEKGKRYGLVYGKPIATKLNPNPTEEEIRAIHTLYVAEIERIFEQYKSEFGYEEDETLVIV</sequence>
<comment type="pathway">
    <text evidence="3">Lipid metabolism.</text>
</comment>
<evidence type="ECO:0000313" key="16">
    <source>
        <dbReference type="Proteomes" id="UP000237271"/>
    </source>
</evidence>
<keyword evidence="6" id="KW-0444">Lipid biosynthesis</keyword>
<evidence type="ECO:0000256" key="9">
    <source>
        <dbReference type="ARBA" id="ARBA00022798"/>
    </source>
</evidence>
<keyword evidence="10" id="KW-0256">Endoplasmic reticulum</keyword>
<dbReference type="EC" id="2.3.1.20" evidence="5"/>
<evidence type="ECO:0000256" key="2">
    <source>
        <dbReference type="ARBA" id="ARBA00004771"/>
    </source>
</evidence>
<evidence type="ECO:0000256" key="6">
    <source>
        <dbReference type="ARBA" id="ARBA00022516"/>
    </source>
</evidence>
<dbReference type="GO" id="GO:0006071">
    <property type="term" value="P:glycerol metabolic process"/>
    <property type="evidence" value="ECO:0007669"/>
    <property type="project" value="UniProtKB-KW"/>
</dbReference>
<organism evidence="15 16">
    <name type="scientific">Phytophthora palmivora</name>
    <dbReference type="NCBI Taxonomy" id="4796"/>
    <lineage>
        <taxon>Eukaryota</taxon>
        <taxon>Sar</taxon>
        <taxon>Stramenopiles</taxon>
        <taxon>Oomycota</taxon>
        <taxon>Peronosporomycetes</taxon>
        <taxon>Peronosporales</taxon>
        <taxon>Peronosporaceae</taxon>
        <taxon>Phytophthora</taxon>
    </lineage>
</organism>
<dbReference type="EMBL" id="NCKW01007828">
    <property type="protein sequence ID" value="POM69706.1"/>
    <property type="molecule type" value="Genomic_DNA"/>
</dbReference>
<evidence type="ECO:0000256" key="7">
    <source>
        <dbReference type="ARBA" id="ARBA00022679"/>
    </source>
</evidence>
<keyword evidence="9" id="KW-0319">Glycerol metabolism</keyword>
<evidence type="ECO:0000256" key="13">
    <source>
        <dbReference type="ARBA" id="ARBA00023136"/>
    </source>
</evidence>
<keyword evidence="13" id="KW-0472">Membrane</keyword>
<comment type="subcellular location">
    <subcellularLocation>
        <location evidence="1">Endoplasmic reticulum membrane</location>
        <topology evidence="1">Multi-pass membrane protein</topology>
    </subcellularLocation>
</comment>
<dbReference type="GO" id="GO:0004144">
    <property type="term" value="F:diacylglycerol O-acyltransferase activity"/>
    <property type="evidence" value="ECO:0007669"/>
    <property type="project" value="UniProtKB-EC"/>
</dbReference>
<accession>A0A2P4XVX4</accession>
<evidence type="ECO:0000256" key="5">
    <source>
        <dbReference type="ARBA" id="ARBA00013244"/>
    </source>
</evidence>
<dbReference type="Pfam" id="PF03982">
    <property type="entry name" value="DAGAT"/>
    <property type="match status" value="1"/>
</dbReference>
<comment type="similarity">
    <text evidence="4">Belongs to the diacylglycerol acyltransferase family.</text>
</comment>
<comment type="caution">
    <text evidence="15">The sequence shown here is derived from an EMBL/GenBank/DDBJ whole genome shotgun (WGS) entry which is preliminary data.</text>
</comment>
<keyword evidence="14 15" id="KW-0012">Acyltransferase</keyword>
<keyword evidence="16" id="KW-1185">Reference proteome</keyword>
<evidence type="ECO:0000256" key="3">
    <source>
        <dbReference type="ARBA" id="ARBA00005189"/>
    </source>
</evidence>
<evidence type="ECO:0000256" key="10">
    <source>
        <dbReference type="ARBA" id="ARBA00022824"/>
    </source>
</evidence>
<protein>
    <recommendedName>
        <fullName evidence="5">diacylglycerol O-acyltransferase</fullName>
        <ecNumber evidence="5">2.3.1.20</ecNumber>
    </recommendedName>
</protein>
<dbReference type="OrthoDB" id="264532at2759"/>
<dbReference type="PANTHER" id="PTHR12317">
    <property type="entry name" value="DIACYLGLYCEROL O-ACYLTRANSFERASE"/>
    <property type="match status" value="1"/>
</dbReference>
<reference evidence="15 16" key="1">
    <citation type="journal article" date="2017" name="Genome Biol. Evol.">
        <title>Phytophthora megakarya and P. palmivora, closely related causal agents of cacao black pod rot, underwent increases in genome sizes and gene numbers by different mechanisms.</title>
        <authorList>
            <person name="Ali S.S."/>
            <person name="Shao J."/>
            <person name="Lary D.J."/>
            <person name="Kronmiller B."/>
            <person name="Shen D."/>
            <person name="Strem M.D."/>
            <person name="Amoako-Attah I."/>
            <person name="Akrofi A.Y."/>
            <person name="Begoude B.A."/>
            <person name="Ten Hoopen G.M."/>
            <person name="Coulibaly K."/>
            <person name="Kebe B.I."/>
            <person name="Melnick R.L."/>
            <person name="Guiltinan M.J."/>
            <person name="Tyler B.M."/>
            <person name="Meinhardt L.W."/>
            <person name="Bailey B.A."/>
        </authorList>
    </citation>
    <scope>NUCLEOTIDE SEQUENCE [LARGE SCALE GENOMIC DNA]</scope>
    <source>
        <strain evidence="16">sbr112.9</strain>
    </source>
</reference>
<keyword evidence="11" id="KW-1133">Transmembrane helix</keyword>
<dbReference type="Proteomes" id="UP000237271">
    <property type="component" value="Unassembled WGS sequence"/>
</dbReference>
<evidence type="ECO:0000256" key="4">
    <source>
        <dbReference type="ARBA" id="ARBA00005420"/>
    </source>
</evidence>
<keyword evidence="12" id="KW-0443">Lipid metabolism</keyword>
<comment type="pathway">
    <text evidence="2">Glycerolipid metabolism; triacylglycerol biosynthesis.</text>
</comment>